<sequence length="109" mass="12122">MTIPKEYNVIEGLPGLGPDIMFEVLSEMLSISNAVQFIDHPVDIINKEPDYVELIDIDGVQKKINKKEYYASTISLVQVLDNGIWSLEALFQNSEGFADTDHIATFCGG</sequence>
<comment type="caution">
    <text evidence="1">The sequence shown here is derived from an EMBL/GenBank/DDBJ whole genome shotgun (WGS) entry which is preliminary data.</text>
</comment>
<proteinExistence type="predicted"/>
<organism evidence="1 2">
    <name type="scientific">Streblomastix strix</name>
    <dbReference type="NCBI Taxonomy" id="222440"/>
    <lineage>
        <taxon>Eukaryota</taxon>
        <taxon>Metamonada</taxon>
        <taxon>Preaxostyla</taxon>
        <taxon>Oxymonadida</taxon>
        <taxon>Streblomastigidae</taxon>
        <taxon>Streblomastix</taxon>
    </lineage>
</organism>
<dbReference type="AlphaFoldDB" id="A0A5J4TQB0"/>
<evidence type="ECO:0000313" key="2">
    <source>
        <dbReference type="Proteomes" id="UP000324800"/>
    </source>
</evidence>
<reference evidence="1 2" key="1">
    <citation type="submission" date="2019-03" db="EMBL/GenBank/DDBJ databases">
        <title>Single cell metagenomics reveals metabolic interactions within the superorganism composed of flagellate Streblomastix strix and complex community of Bacteroidetes bacteria on its surface.</title>
        <authorList>
            <person name="Treitli S.C."/>
            <person name="Kolisko M."/>
            <person name="Husnik F."/>
            <person name="Keeling P."/>
            <person name="Hampl V."/>
        </authorList>
    </citation>
    <scope>NUCLEOTIDE SEQUENCE [LARGE SCALE GENOMIC DNA]</scope>
    <source>
        <strain evidence="1">ST1C</strain>
    </source>
</reference>
<protein>
    <submittedName>
        <fullName evidence="1">Uncharacterized protein</fullName>
    </submittedName>
</protein>
<name>A0A5J4TQB0_9EUKA</name>
<dbReference type="Proteomes" id="UP000324800">
    <property type="component" value="Unassembled WGS sequence"/>
</dbReference>
<evidence type="ECO:0000313" key="1">
    <source>
        <dbReference type="EMBL" id="KAA6360604.1"/>
    </source>
</evidence>
<gene>
    <name evidence="1" type="ORF">EZS28_043869</name>
</gene>
<dbReference type="EMBL" id="SNRW01026714">
    <property type="protein sequence ID" value="KAA6360604.1"/>
    <property type="molecule type" value="Genomic_DNA"/>
</dbReference>
<feature type="non-terminal residue" evidence="1">
    <location>
        <position position="109"/>
    </location>
</feature>
<accession>A0A5J4TQB0</accession>